<accession>A0ABT3FW32</accession>
<keyword evidence="3" id="KW-1185">Reference proteome</keyword>
<evidence type="ECO:0000313" key="2">
    <source>
        <dbReference type="EMBL" id="MCW1887434.1"/>
    </source>
</evidence>
<dbReference type="RefSeq" id="WP_264503389.1">
    <property type="nucleotide sequence ID" value="NZ_JAPDDS010000017.1"/>
</dbReference>
<evidence type="ECO:0000256" key="1">
    <source>
        <dbReference type="SAM" id="Phobius"/>
    </source>
</evidence>
<reference evidence="2 3" key="1">
    <citation type="submission" date="2022-10" db="EMBL/GenBank/DDBJ databases">
        <title>Luteolibacter flavescens strain MCCC 1K03193, whole genome shotgun sequencing project.</title>
        <authorList>
            <person name="Zhao G."/>
            <person name="Shen L."/>
        </authorList>
    </citation>
    <scope>NUCLEOTIDE SEQUENCE [LARGE SCALE GENOMIC DNA]</scope>
    <source>
        <strain evidence="2 3">MCCC 1K03193</strain>
    </source>
</reference>
<evidence type="ECO:0008006" key="4">
    <source>
        <dbReference type="Google" id="ProtNLM"/>
    </source>
</evidence>
<dbReference type="EMBL" id="JAPDDS010000017">
    <property type="protein sequence ID" value="MCW1887434.1"/>
    <property type="molecule type" value="Genomic_DNA"/>
</dbReference>
<evidence type="ECO:0000313" key="3">
    <source>
        <dbReference type="Proteomes" id="UP001207930"/>
    </source>
</evidence>
<organism evidence="2 3">
    <name type="scientific">Luteolibacter flavescens</name>
    <dbReference type="NCBI Taxonomy" id="1859460"/>
    <lineage>
        <taxon>Bacteria</taxon>
        <taxon>Pseudomonadati</taxon>
        <taxon>Verrucomicrobiota</taxon>
        <taxon>Verrucomicrobiia</taxon>
        <taxon>Verrucomicrobiales</taxon>
        <taxon>Verrucomicrobiaceae</taxon>
        <taxon>Luteolibacter</taxon>
    </lineage>
</organism>
<proteinExistence type="predicted"/>
<dbReference type="Proteomes" id="UP001207930">
    <property type="component" value="Unassembled WGS sequence"/>
</dbReference>
<feature type="transmembrane region" description="Helical" evidence="1">
    <location>
        <begin position="16"/>
        <end position="38"/>
    </location>
</feature>
<protein>
    <recommendedName>
        <fullName evidence="4">Verru_Chthon cassette protein A</fullName>
    </recommendedName>
</protein>
<name>A0ABT3FW32_9BACT</name>
<sequence length="1173" mass="126816">MKKRTLSRAGLRERGFALVISIMLMVLLTVLAVGLLGLSSISMRSSTQEEALRLARSNARVALSLAIAQLQKQAGPDQRITAPATITNVKNPRGVTGVWKSWRPPQENPDYAKEKAERFTEYLISTPTPGKTDDIASVPTSDEEQVMVGAGSLGGGSVSSTALTTDETTNEIMAPVVPVAAENGKSTTGALAWATLDEGVKGRIDLAPAEDPKDSVADAVSRMGSPARNKAGSLDGLAFLDDARENLLEKLPKLVSTAEVNLAGGDKEVFGRYFHDFSVASNSVQADVANGGLKTDLSVIFDGATLPTEYATRRLYSNSAVPATGTNNSDPMWAAYQHYYRLYQKAVAKDNPKDGMKAFVPTTYRLAQSSDTTIKDVRIEPNLSTVRQSILMPTVAKVDIVFSIVARDVHSSRTTALLQAGYPYMIHLMYLPVITLHNPYNVPLRFTEMEVEFADLPMGFQFFVNGQAATNEMKPFNSLYTGNESGGAKKVFKVTLTGDLKAAKEVVMGAGETRIFGKPFPPEWTWAQENAGGAQDGVDMFDWRNDRTQLGNRIMPGMITGPNDGIGYDLDWLAPLVTTRAEWHKARTAEGVLPVKPGESIMVKYGPKTQPSSPNNKFAMTLRLKNGTAPVDYGTTQVYFQNEGKLKTVLEEGTSPRFTEARSFPESYPKPGVEAPITASSIYESNSTKIRDYSKARPFAVFSLSGKTTQEAFTRSRPAADTGAAPQMATCEFISTASQGTNPYEFILTPVRGGNAVIESEGEKGYFFGGHGATRGTTAATFFEIPMAPLQSLAQLRHANVGTMAAAPYFTYATGESRAHPALPAKSPRFAVATNRTILDHSWLSNDQLWDRYWFSTIATLQGPAYAGSSAKTQTELAKSFFNGEGTLPNVRNMAIVPTGSLPDDVATTAIEAGGQKSAMYLLTRGGFNVNSTSEAAWVSVLSAMADSPVPLATGMLESTGDSVPLLRTRRPSTGLDGGVVGRDQLWNSYRKLTPEEVRSLAKEMVKQVRQRGPFLSMSDFVNRRLAEDDTGKAGAMQAAIDASGINEVMVPNAMPIDPAEVTKYGWRNPKALEGSNTAAGSPGAISQGDVLSAIGSFATVRSDTFRIRAYGEARDPQGKVLARAWCEATLQRLPDYVDPSESPEIIATKEANVTFGRRFETLAFRWLHPEEV</sequence>
<keyword evidence="1" id="KW-0812">Transmembrane</keyword>
<keyword evidence="1" id="KW-1133">Transmembrane helix</keyword>
<gene>
    <name evidence="2" type="ORF">OKA04_22045</name>
</gene>
<keyword evidence="1" id="KW-0472">Membrane</keyword>
<comment type="caution">
    <text evidence="2">The sequence shown here is derived from an EMBL/GenBank/DDBJ whole genome shotgun (WGS) entry which is preliminary data.</text>
</comment>